<organism evidence="7 8">
    <name type="scientific">Acer yangbiense</name>
    <dbReference type="NCBI Taxonomy" id="1000413"/>
    <lineage>
        <taxon>Eukaryota</taxon>
        <taxon>Viridiplantae</taxon>
        <taxon>Streptophyta</taxon>
        <taxon>Embryophyta</taxon>
        <taxon>Tracheophyta</taxon>
        <taxon>Spermatophyta</taxon>
        <taxon>Magnoliopsida</taxon>
        <taxon>eudicotyledons</taxon>
        <taxon>Gunneridae</taxon>
        <taxon>Pentapetalae</taxon>
        <taxon>rosids</taxon>
        <taxon>malvids</taxon>
        <taxon>Sapindales</taxon>
        <taxon>Sapindaceae</taxon>
        <taxon>Hippocastanoideae</taxon>
        <taxon>Acereae</taxon>
        <taxon>Acer</taxon>
    </lineage>
</organism>
<dbReference type="GO" id="GO:0051213">
    <property type="term" value="F:dioxygenase activity"/>
    <property type="evidence" value="ECO:0007669"/>
    <property type="project" value="UniProtKB-ARBA"/>
</dbReference>
<accession>A0A5C7I7Z8</accession>
<evidence type="ECO:0000313" key="8">
    <source>
        <dbReference type="Proteomes" id="UP000323000"/>
    </source>
</evidence>
<dbReference type="PANTHER" id="PTHR10209:SF744">
    <property type="entry name" value="PROTEIN DMR6-LIKE OXYGENASE 2-LIKE"/>
    <property type="match status" value="1"/>
</dbReference>
<proteinExistence type="inferred from homology"/>
<keyword evidence="2 5" id="KW-0479">Metal-binding</keyword>
<evidence type="ECO:0000256" key="1">
    <source>
        <dbReference type="ARBA" id="ARBA00008056"/>
    </source>
</evidence>
<evidence type="ECO:0000256" key="5">
    <source>
        <dbReference type="RuleBase" id="RU003682"/>
    </source>
</evidence>
<keyword evidence="3 5" id="KW-0560">Oxidoreductase</keyword>
<gene>
    <name evidence="7" type="ORF">EZV62_011560</name>
</gene>
<evidence type="ECO:0000256" key="4">
    <source>
        <dbReference type="ARBA" id="ARBA00023004"/>
    </source>
</evidence>
<dbReference type="Pfam" id="PF25074">
    <property type="entry name" value="DUF7798"/>
    <property type="match status" value="1"/>
</dbReference>
<dbReference type="PANTHER" id="PTHR10209">
    <property type="entry name" value="OXIDOREDUCTASE, 2OG-FE II OXYGENASE FAMILY PROTEIN"/>
    <property type="match status" value="1"/>
</dbReference>
<dbReference type="Proteomes" id="UP000323000">
    <property type="component" value="Chromosome 4"/>
</dbReference>
<dbReference type="PRINTS" id="PR00682">
    <property type="entry name" value="IPNSYNTHASE"/>
</dbReference>
<dbReference type="Pfam" id="PF03171">
    <property type="entry name" value="2OG-FeII_Oxy"/>
    <property type="match status" value="1"/>
</dbReference>
<dbReference type="SUPFAM" id="SSF51197">
    <property type="entry name" value="Clavaminate synthase-like"/>
    <property type="match status" value="1"/>
</dbReference>
<dbReference type="GO" id="GO:0046872">
    <property type="term" value="F:metal ion binding"/>
    <property type="evidence" value="ECO:0007669"/>
    <property type="project" value="UniProtKB-KW"/>
</dbReference>
<name>A0A5C7I7Z8_9ROSI</name>
<feature type="domain" description="Fe2OG dioxygenase" evidence="6">
    <location>
        <begin position="191"/>
        <end position="292"/>
    </location>
</feature>
<dbReference type="FunFam" id="2.60.120.330:FF:000012">
    <property type="entry name" value="Gibberellin 20 oxidase 1"/>
    <property type="match status" value="1"/>
</dbReference>
<dbReference type="AlphaFoldDB" id="A0A5C7I7Z8"/>
<keyword evidence="8" id="KW-1185">Reference proteome</keyword>
<dbReference type="Gene3D" id="2.60.120.330">
    <property type="entry name" value="B-lactam Antibiotic, Isopenicillin N Synthase, Chain"/>
    <property type="match status" value="1"/>
</dbReference>
<dbReference type="EMBL" id="VAHF01000004">
    <property type="protein sequence ID" value="TXG64566.1"/>
    <property type="molecule type" value="Genomic_DNA"/>
</dbReference>
<sequence length="449" mass="51040">MEFSTMSEIDPAFIQAPEYRPKLKVIKTDELPVIDLSNDKKEVVLEIGEACKTWGFFQVSNHGVPLELLSRIKKTSKEFFDLPLEEKKLVKRDEVNPLGYHDSEHTKNVRDWKELFDFLAKDPSFVPTSDEPDDTQLRTIRNQWPAHPPEFRDVCEQYAREVEKLAYKMLELICLSLGLPGDRLHSCFKDQFSFVRVNHYPACPFPELALGAGRHKDASALTVLAQDEVGGLEVRRKYDGAWISVKPVPDAFIINLGDATQVWSNDRYESAEHRVVVNSEKERFSIPFFFNPAHYVMLKPLEELVNEQNPARLEHSAVNLTESIQQGGGMPVPAGSVAPSLLATGKGFTAKGMQVLELVGKETMDLLITLKLKRMLKMLDKKELESLFEKEELESLSNHYALLFNRRKAKLSSELKSSYDGKLKQVHQMFSLSTKVDKGKNVKTGTGKW</sequence>
<dbReference type="OrthoDB" id="288590at2759"/>
<protein>
    <recommendedName>
        <fullName evidence="6">Fe2OG dioxygenase domain-containing protein</fullName>
    </recommendedName>
</protein>
<comment type="caution">
    <text evidence="7">The sequence shown here is derived from an EMBL/GenBank/DDBJ whole genome shotgun (WGS) entry which is preliminary data.</text>
</comment>
<evidence type="ECO:0000256" key="2">
    <source>
        <dbReference type="ARBA" id="ARBA00022723"/>
    </source>
</evidence>
<keyword evidence="4 5" id="KW-0408">Iron</keyword>
<dbReference type="InterPro" id="IPR005123">
    <property type="entry name" value="Oxoglu/Fe-dep_dioxygenase_dom"/>
</dbReference>
<dbReference type="Pfam" id="PF14226">
    <property type="entry name" value="DIOX_N"/>
    <property type="match status" value="1"/>
</dbReference>
<dbReference type="InterPro" id="IPR026992">
    <property type="entry name" value="DIOX_N"/>
</dbReference>
<evidence type="ECO:0000313" key="7">
    <source>
        <dbReference type="EMBL" id="TXG64566.1"/>
    </source>
</evidence>
<dbReference type="InterPro" id="IPR027443">
    <property type="entry name" value="IPNS-like_sf"/>
</dbReference>
<dbReference type="InterPro" id="IPR056700">
    <property type="entry name" value="DUF7798"/>
</dbReference>
<reference evidence="8" key="1">
    <citation type="journal article" date="2019" name="Gigascience">
        <title>De novo genome assembly of the endangered Acer yangbiense, a plant species with extremely small populations endemic to Yunnan Province, China.</title>
        <authorList>
            <person name="Yang J."/>
            <person name="Wariss H.M."/>
            <person name="Tao L."/>
            <person name="Zhang R."/>
            <person name="Yun Q."/>
            <person name="Hollingsworth P."/>
            <person name="Dao Z."/>
            <person name="Luo G."/>
            <person name="Guo H."/>
            <person name="Ma Y."/>
            <person name="Sun W."/>
        </authorList>
    </citation>
    <scope>NUCLEOTIDE SEQUENCE [LARGE SCALE GENOMIC DNA]</scope>
    <source>
        <strain evidence="8">cv. Malutang</strain>
    </source>
</reference>
<comment type="similarity">
    <text evidence="1 5">Belongs to the iron/ascorbate-dependent oxidoreductase family.</text>
</comment>
<dbReference type="PROSITE" id="PS51471">
    <property type="entry name" value="FE2OG_OXY"/>
    <property type="match status" value="1"/>
</dbReference>
<evidence type="ECO:0000259" key="6">
    <source>
        <dbReference type="PROSITE" id="PS51471"/>
    </source>
</evidence>
<dbReference type="InterPro" id="IPR044861">
    <property type="entry name" value="IPNS-like_FE2OG_OXY"/>
</dbReference>
<evidence type="ECO:0000256" key="3">
    <source>
        <dbReference type="ARBA" id="ARBA00023002"/>
    </source>
</evidence>